<evidence type="ECO:0000313" key="4">
    <source>
        <dbReference type="Proteomes" id="UP000092461"/>
    </source>
</evidence>
<sequence length="87" mass="10237">MPENDRISAFKNNAKHETMRIRRQEVTVELRKNKKDDQLMKRRNIELDESLSPLKEAAVQSEVTLSLDEIVPGLMNPDKSKRYDRKL</sequence>
<dbReference type="SUPFAM" id="SSF48371">
    <property type="entry name" value="ARM repeat"/>
    <property type="match status" value="1"/>
</dbReference>
<feature type="domain" description="IBB" evidence="2">
    <location>
        <begin position="1"/>
        <end position="52"/>
    </location>
</feature>
<dbReference type="VEuPathDB" id="VectorBase:LLOJ002124"/>
<evidence type="ECO:0000313" key="3">
    <source>
        <dbReference type="EnsemblMetazoa" id="LLOJ002124-PA"/>
    </source>
</evidence>
<proteinExistence type="predicted"/>
<dbReference type="Proteomes" id="UP000092461">
    <property type="component" value="Unassembled WGS sequence"/>
</dbReference>
<dbReference type="Gene3D" id="1.20.5.690">
    <property type="entry name" value="Importin-alpha, importin-beta-binding domain"/>
    <property type="match status" value="1"/>
</dbReference>
<dbReference type="AlphaFoldDB" id="A0A1B0CCQ6"/>
<keyword evidence="4" id="KW-1185">Reference proteome</keyword>
<dbReference type="InterPro" id="IPR036975">
    <property type="entry name" value="Importin-a_IBB_sf"/>
</dbReference>
<reference evidence="3" key="1">
    <citation type="submission" date="2020-05" db="UniProtKB">
        <authorList>
            <consortium name="EnsemblMetazoa"/>
        </authorList>
    </citation>
    <scope>IDENTIFICATION</scope>
    <source>
        <strain evidence="3">Jacobina</strain>
    </source>
</reference>
<name>A0A1B0CCQ6_LUTLO</name>
<dbReference type="VEuPathDB" id="VectorBase:LLONM1_002203"/>
<dbReference type="EMBL" id="AJWK01006990">
    <property type="status" value="NOT_ANNOTATED_CDS"/>
    <property type="molecule type" value="Genomic_DNA"/>
</dbReference>
<organism evidence="3 4">
    <name type="scientific">Lutzomyia longipalpis</name>
    <name type="common">Sand fly</name>
    <dbReference type="NCBI Taxonomy" id="7200"/>
    <lineage>
        <taxon>Eukaryota</taxon>
        <taxon>Metazoa</taxon>
        <taxon>Ecdysozoa</taxon>
        <taxon>Arthropoda</taxon>
        <taxon>Hexapoda</taxon>
        <taxon>Insecta</taxon>
        <taxon>Pterygota</taxon>
        <taxon>Neoptera</taxon>
        <taxon>Endopterygota</taxon>
        <taxon>Diptera</taxon>
        <taxon>Nematocera</taxon>
        <taxon>Psychodoidea</taxon>
        <taxon>Psychodidae</taxon>
        <taxon>Lutzomyia</taxon>
        <taxon>Lutzomyia</taxon>
    </lineage>
</organism>
<dbReference type="EMBL" id="AJWK01006989">
    <property type="status" value="NOT_ANNOTATED_CDS"/>
    <property type="molecule type" value="Genomic_DNA"/>
</dbReference>
<accession>A0A1B0CCQ6</accession>
<dbReference type="PROSITE" id="PS51214">
    <property type="entry name" value="IBB"/>
    <property type="match status" value="1"/>
</dbReference>
<dbReference type="GO" id="GO:0061608">
    <property type="term" value="F:nuclear import signal receptor activity"/>
    <property type="evidence" value="ECO:0007669"/>
    <property type="project" value="InterPro"/>
</dbReference>
<keyword evidence="1" id="KW-0813">Transport</keyword>
<evidence type="ECO:0000256" key="1">
    <source>
        <dbReference type="PROSITE-ProRule" id="PRU00561"/>
    </source>
</evidence>
<protein>
    <recommendedName>
        <fullName evidence="2">IBB domain-containing protein</fullName>
    </recommendedName>
</protein>
<dbReference type="Pfam" id="PF01749">
    <property type="entry name" value="IBB"/>
    <property type="match status" value="1"/>
</dbReference>
<dbReference type="InterPro" id="IPR002652">
    <property type="entry name" value="Importin-a_IBB"/>
</dbReference>
<dbReference type="InterPro" id="IPR016024">
    <property type="entry name" value="ARM-type_fold"/>
</dbReference>
<evidence type="ECO:0000259" key="2">
    <source>
        <dbReference type="PROSITE" id="PS51214"/>
    </source>
</evidence>
<dbReference type="GO" id="GO:0006606">
    <property type="term" value="P:protein import into nucleus"/>
    <property type="evidence" value="ECO:0007669"/>
    <property type="project" value="InterPro"/>
</dbReference>
<dbReference type="EnsemblMetazoa" id="LLOJ002124-RA">
    <property type="protein sequence ID" value="LLOJ002124-PA"/>
    <property type="gene ID" value="LLOJ002124"/>
</dbReference>